<name>A0A9J7AZA1_9PROT</name>
<protein>
    <submittedName>
        <fullName evidence="1">DUF1150 domain-containing protein</fullName>
    </submittedName>
</protein>
<accession>A0A9J7AZA1</accession>
<dbReference type="EMBL" id="CP102480">
    <property type="protein sequence ID" value="UUX51753.1"/>
    <property type="molecule type" value="Genomic_DNA"/>
</dbReference>
<proteinExistence type="predicted"/>
<dbReference type="KEGG" id="naci:NUH88_08630"/>
<evidence type="ECO:0000313" key="2">
    <source>
        <dbReference type="Proteomes" id="UP001060336"/>
    </source>
</evidence>
<organism evidence="1 2">
    <name type="scientific">Nisaea acidiphila</name>
    <dbReference type="NCBI Taxonomy" id="1862145"/>
    <lineage>
        <taxon>Bacteria</taxon>
        <taxon>Pseudomonadati</taxon>
        <taxon>Pseudomonadota</taxon>
        <taxon>Alphaproteobacteria</taxon>
        <taxon>Rhodospirillales</taxon>
        <taxon>Thalassobaculaceae</taxon>
        <taxon>Nisaea</taxon>
    </lineage>
</organism>
<sequence length="71" mass="7785">MTEQTDVRRMSAQDFAALGMFDIAFVKPVMSSGGATYEIHTADGQLVADAPSWDEAVLLIQENEMQAARIH</sequence>
<dbReference type="Proteomes" id="UP001060336">
    <property type="component" value="Chromosome"/>
</dbReference>
<keyword evidence="2" id="KW-1185">Reference proteome</keyword>
<evidence type="ECO:0000313" key="1">
    <source>
        <dbReference type="EMBL" id="UUX51753.1"/>
    </source>
</evidence>
<dbReference type="RefSeq" id="WP_257771424.1">
    <property type="nucleotide sequence ID" value="NZ_CP102480.1"/>
</dbReference>
<gene>
    <name evidence="1" type="ORF">NUH88_08630</name>
</gene>
<reference evidence="1" key="1">
    <citation type="submission" date="2022-08" db="EMBL/GenBank/DDBJ databases">
        <title>Nisaea acidiphila sp. nov., isolated from a marine algal debris and emended description of the genus Nisaea Urios et al. 2008.</title>
        <authorList>
            <person name="Kwon K."/>
        </authorList>
    </citation>
    <scope>NUCLEOTIDE SEQUENCE</scope>
    <source>
        <strain evidence="1">MEBiC11861</strain>
    </source>
</reference>
<dbReference type="AlphaFoldDB" id="A0A9J7AZA1"/>